<reference evidence="1 2" key="1">
    <citation type="journal article" date="1992" name="Int. J. Syst. Bacteriol.">
        <title>Sphingobacterium antarcticus sp. nov. a Psychrotrophic Bacterium from the Soils of Schirmacher Oasis, Antarctica.</title>
        <authorList>
            <person name="Shivaji S."/>
            <person name="Ray M.K."/>
            <person name="Rao N.S."/>
            <person name="Saiserr L."/>
            <person name="Jagannadham M.V."/>
            <person name="Kumar G.S."/>
            <person name="Reddy G."/>
            <person name="Bhargava P.M."/>
        </authorList>
    </citation>
    <scope>NUCLEOTIDE SEQUENCE [LARGE SCALE GENOMIC DNA]</scope>
    <source>
        <strain evidence="1 2">4BY</strain>
    </source>
</reference>
<dbReference type="InterPro" id="IPR036520">
    <property type="entry name" value="UPF0759_sf"/>
</dbReference>
<dbReference type="PANTHER" id="PTHR30348:SF4">
    <property type="entry name" value="DUF72 DOMAIN-CONTAINING PROTEIN"/>
    <property type="match status" value="1"/>
</dbReference>
<dbReference type="eggNOG" id="COG1801">
    <property type="taxonomic scope" value="Bacteria"/>
</dbReference>
<dbReference type="AlphaFoldDB" id="A0A081PCF4"/>
<dbReference type="Proteomes" id="UP000028007">
    <property type="component" value="Unassembled WGS sequence"/>
</dbReference>
<dbReference type="OrthoDB" id="9780310at2"/>
<dbReference type="Gene3D" id="3.20.20.410">
    <property type="entry name" value="Protein of unknown function UPF0759"/>
    <property type="match status" value="1"/>
</dbReference>
<accession>A0A081PCF4</accession>
<protein>
    <recommendedName>
        <fullName evidence="3">Sensor histidine kinase</fullName>
    </recommendedName>
</protein>
<gene>
    <name evidence="1" type="ORF">N180_01715</name>
</gene>
<keyword evidence="2" id="KW-1185">Reference proteome</keyword>
<dbReference type="EMBL" id="JNFF01000116">
    <property type="protein sequence ID" value="KEQ28377.1"/>
    <property type="molecule type" value="Genomic_DNA"/>
</dbReference>
<comment type="caution">
    <text evidence="1">The sequence shown here is derived from an EMBL/GenBank/DDBJ whole genome shotgun (WGS) entry which is preliminary data.</text>
</comment>
<dbReference type="RefSeq" id="WP_037444221.1">
    <property type="nucleotide sequence ID" value="NZ_JNFF01000116.1"/>
</dbReference>
<proteinExistence type="predicted"/>
<name>A0A081PCF4_9SPHI</name>
<sequence length="250" mass="29192">MLQNEVYFGTSGLLLPVPNKQFYPEEFKEKSRLNYYGSLMNSIEINSSFYKIPQAKTVQRWSESVPENFRFTFKLWREITHNKGLVYRDQDVFRFMEFISAAGDKKGSLLVQFPPSVTYGNRFQVEKLIDLIKTADPSDQWDIAVEFRHPGWYREETADMLADRKIAIVLHDKSPAVTPFNFHESNFIYLRFHGPGGDYKGSYDDATLAEYAGYIREWVEDGKRVYVYFNNTVGNALQNLNDLRDLVLQD</sequence>
<evidence type="ECO:0008006" key="3">
    <source>
        <dbReference type="Google" id="ProtNLM"/>
    </source>
</evidence>
<dbReference type="PANTHER" id="PTHR30348">
    <property type="entry name" value="UNCHARACTERIZED PROTEIN YECE"/>
    <property type="match status" value="1"/>
</dbReference>
<dbReference type="SUPFAM" id="SSF117396">
    <property type="entry name" value="TM1631-like"/>
    <property type="match status" value="1"/>
</dbReference>
<dbReference type="Pfam" id="PF01904">
    <property type="entry name" value="DUF72"/>
    <property type="match status" value="1"/>
</dbReference>
<evidence type="ECO:0000313" key="2">
    <source>
        <dbReference type="Proteomes" id="UP000028007"/>
    </source>
</evidence>
<evidence type="ECO:0000313" key="1">
    <source>
        <dbReference type="EMBL" id="KEQ28377.1"/>
    </source>
</evidence>
<organism evidence="1 2">
    <name type="scientific">Pedobacter antarcticus 4BY</name>
    <dbReference type="NCBI Taxonomy" id="1358423"/>
    <lineage>
        <taxon>Bacteria</taxon>
        <taxon>Pseudomonadati</taxon>
        <taxon>Bacteroidota</taxon>
        <taxon>Sphingobacteriia</taxon>
        <taxon>Sphingobacteriales</taxon>
        <taxon>Sphingobacteriaceae</taxon>
        <taxon>Pedobacter</taxon>
    </lineage>
</organism>
<dbReference type="InterPro" id="IPR002763">
    <property type="entry name" value="DUF72"/>
</dbReference>